<keyword evidence="6" id="KW-1185">Reference proteome</keyword>
<organism evidence="5 6">
    <name type="scientific">Ignelater luminosus</name>
    <name type="common">Cucubano</name>
    <name type="synonym">Pyrophorus luminosus</name>
    <dbReference type="NCBI Taxonomy" id="2038154"/>
    <lineage>
        <taxon>Eukaryota</taxon>
        <taxon>Metazoa</taxon>
        <taxon>Ecdysozoa</taxon>
        <taxon>Arthropoda</taxon>
        <taxon>Hexapoda</taxon>
        <taxon>Insecta</taxon>
        <taxon>Pterygota</taxon>
        <taxon>Neoptera</taxon>
        <taxon>Endopterygota</taxon>
        <taxon>Coleoptera</taxon>
        <taxon>Polyphaga</taxon>
        <taxon>Elateriformia</taxon>
        <taxon>Elateroidea</taxon>
        <taxon>Elateridae</taxon>
        <taxon>Agrypninae</taxon>
        <taxon>Pyrophorini</taxon>
        <taxon>Ignelater</taxon>
    </lineage>
</organism>
<proteinExistence type="inferred from homology"/>
<evidence type="ECO:0000256" key="2">
    <source>
        <dbReference type="ARBA" id="ARBA00023108"/>
    </source>
</evidence>
<dbReference type="PANTHER" id="PTHR11008">
    <property type="entry name" value="PROTEIN TAKEOUT-LIKE PROTEIN"/>
    <property type="match status" value="1"/>
</dbReference>
<gene>
    <name evidence="5" type="ORF">ILUMI_17488</name>
    <name evidence="4" type="ORF">ILUMI_27512</name>
</gene>
<dbReference type="Proteomes" id="UP000801492">
    <property type="component" value="Unassembled WGS sequence"/>
</dbReference>
<dbReference type="GO" id="GO:0007623">
    <property type="term" value="P:circadian rhythm"/>
    <property type="evidence" value="ECO:0007669"/>
    <property type="project" value="UniProtKB-ARBA"/>
</dbReference>
<dbReference type="EMBL" id="VTPC01074868">
    <property type="protein sequence ID" value="KAF2888685.1"/>
    <property type="molecule type" value="Genomic_DNA"/>
</dbReference>
<keyword evidence="2" id="KW-0090">Biological rhythms</keyword>
<comment type="caution">
    <text evidence="5">The sequence shown here is derived from an EMBL/GenBank/DDBJ whole genome shotgun (WGS) entry which is preliminary data.</text>
</comment>
<sequence length="226" mass="25018">SYFPRCHIDDPELGKCLTKATETVRPYIKKGVPELNMPPIEPLVIPEITLQQGTSAVNYKLSLMNATIKGMGDYEFKEYVYDPKTLSFHATAFFKTMSLVSDYNIDGRILLAPITGKGTMKIQLGPSTGSLVIKGELVKRGGEEYYNIADAKAKIKVSNSTSHFDGLFNGNKELSQATNRLLNDNAEEIMKEVAPALEEVAARLVSRMMEGICTKVPYKKLLPPSH</sequence>
<dbReference type="SMART" id="SM00700">
    <property type="entry name" value="JHBP"/>
    <property type="match status" value="1"/>
</dbReference>
<evidence type="ECO:0000256" key="3">
    <source>
        <dbReference type="ARBA" id="ARBA00060902"/>
    </source>
</evidence>
<protein>
    <submittedName>
        <fullName evidence="5">Uncharacterized protein</fullName>
    </submittedName>
</protein>
<dbReference type="PANTHER" id="PTHR11008:SF32">
    <property type="entry name" value="CIRCADIAN CLOCK-CONTROLLED PROTEIN DAYWAKE-RELATED"/>
    <property type="match status" value="1"/>
</dbReference>
<keyword evidence="1" id="KW-0732">Signal</keyword>
<name>A0A8K0CS68_IGNLU</name>
<dbReference type="Gene3D" id="3.15.10.30">
    <property type="entry name" value="Haemolymph juvenile hormone binding protein"/>
    <property type="match status" value="1"/>
</dbReference>
<dbReference type="FunFam" id="3.15.10.30:FF:000001">
    <property type="entry name" value="Takeout-like protein 1"/>
    <property type="match status" value="1"/>
</dbReference>
<reference evidence="5" key="1">
    <citation type="submission" date="2019-08" db="EMBL/GenBank/DDBJ databases">
        <title>The genome of the North American firefly Photinus pyralis.</title>
        <authorList>
            <consortium name="Photinus pyralis genome working group"/>
            <person name="Fallon T.R."/>
            <person name="Sander Lower S.E."/>
            <person name="Weng J.-K."/>
        </authorList>
    </citation>
    <scope>NUCLEOTIDE SEQUENCE</scope>
    <source>
        <strain evidence="5">TRF0915ILg1</strain>
        <tissue evidence="5">Whole body</tissue>
    </source>
</reference>
<evidence type="ECO:0000313" key="4">
    <source>
        <dbReference type="EMBL" id="KAF2878653.1"/>
    </source>
</evidence>
<dbReference type="EMBL" id="VTPC01091312">
    <property type="protein sequence ID" value="KAF2878653.1"/>
    <property type="molecule type" value="Genomic_DNA"/>
</dbReference>
<dbReference type="Pfam" id="PF06585">
    <property type="entry name" value="JHBP"/>
    <property type="match status" value="1"/>
</dbReference>
<dbReference type="GO" id="GO:0005615">
    <property type="term" value="C:extracellular space"/>
    <property type="evidence" value="ECO:0007669"/>
    <property type="project" value="TreeGrafter"/>
</dbReference>
<feature type="non-terminal residue" evidence="5">
    <location>
        <position position="226"/>
    </location>
</feature>
<dbReference type="InterPro" id="IPR038606">
    <property type="entry name" value="To_sf"/>
</dbReference>
<comment type="similarity">
    <text evidence="3">Belongs to the TO family.</text>
</comment>
<evidence type="ECO:0000256" key="1">
    <source>
        <dbReference type="ARBA" id="ARBA00022729"/>
    </source>
</evidence>
<accession>A0A8K0CS68</accession>
<dbReference type="AlphaFoldDB" id="A0A8K0CS68"/>
<dbReference type="OrthoDB" id="7419171at2759"/>
<evidence type="ECO:0000313" key="6">
    <source>
        <dbReference type="Proteomes" id="UP000801492"/>
    </source>
</evidence>
<dbReference type="InterPro" id="IPR010562">
    <property type="entry name" value="Haemolymph_juvenile_hormone-bd"/>
</dbReference>
<evidence type="ECO:0000313" key="5">
    <source>
        <dbReference type="EMBL" id="KAF2888685.1"/>
    </source>
</evidence>